<evidence type="ECO:0000259" key="1">
    <source>
        <dbReference type="Pfam" id="PF00144"/>
    </source>
</evidence>
<dbReference type="PANTHER" id="PTHR43283">
    <property type="entry name" value="BETA-LACTAMASE-RELATED"/>
    <property type="match status" value="1"/>
</dbReference>
<gene>
    <name evidence="2" type="ORF">O4328_36485</name>
    <name evidence="3" type="ORF">Q5707_34035</name>
</gene>
<keyword evidence="3" id="KW-0378">Hydrolase</keyword>
<reference evidence="3" key="2">
    <citation type="submission" date="2023-07" db="EMBL/GenBank/DDBJ databases">
        <title>Genomic analysis of Rhodococcus opacus VOC-14 with glycol ethers degradation activity.</title>
        <authorList>
            <person name="Narkevich D.A."/>
            <person name="Hlushen A.M."/>
            <person name="Akhremchuk A.E."/>
            <person name="Sikolenko M.A."/>
            <person name="Valentovich L.N."/>
        </authorList>
    </citation>
    <scope>NUCLEOTIDE SEQUENCE</scope>
    <source>
        <strain evidence="3">VOC-14</strain>
    </source>
</reference>
<dbReference type="EC" id="3.-.-.-" evidence="3"/>
<dbReference type="InterPro" id="IPR050789">
    <property type="entry name" value="Diverse_Enzym_Activities"/>
</dbReference>
<evidence type="ECO:0000313" key="5">
    <source>
        <dbReference type="Proteomes" id="UP001231166"/>
    </source>
</evidence>
<dbReference type="Proteomes" id="UP001066327">
    <property type="component" value="Unassembled WGS sequence"/>
</dbReference>
<reference evidence="2" key="1">
    <citation type="submission" date="2022-12" db="EMBL/GenBank/DDBJ databases">
        <authorList>
            <person name="Krivoruchko A.V."/>
            <person name="Elkin A."/>
        </authorList>
    </citation>
    <scope>NUCLEOTIDE SEQUENCE</scope>
    <source>
        <strain evidence="2">IEGM 249</strain>
    </source>
</reference>
<accession>A0AAX3YFM9</accession>
<dbReference type="PANTHER" id="PTHR43283:SF7">
    <property type="entry name" value="BETA-LACTAMASE-RELATED DOMAIN-CONTAINING PROTEIN"/>
    <property type="match status" value="1"/>
</dbReference>
<dbReference type="EMBL" id="JAPWIS010000028">
    <property type="protein sequence ID" value="MCZ4589086.1"/>
    <property type="molecule type" value="Genomic_DNA"/>
</dbReference>
<proteinExistence type="predicted"/>
<evidence type="ECO:0000313" key="3">
    <source>
        <dbReference type="EMBL" id="WLF46849.1"/>
    </source>
</evidence>
<protein>
    <submittedName>
        <fullName evidence="3">Serine hydrolase</fullName>
        <ecNumber evidence="3">3.-.-.-</ecNumber>
    </submittedName>
</protein>
<dbReference type="AlphaFoldDB" id="A0AAX3YFM9"/>
<dbReference type="Pfam" id="PF00144">
    <property type="entry name" value="Beta-lactamase"/>
    <property type="match status" value="1"/>
</dbReference>
<dbReference type="InterPro" id="IPR001466">
    <property type="entry name" value="Beta-lactam-related"/>
</dbReference>
<sequence>MSDAKSSVSLADWQSPPINRYTFGRMRQVVPTAQVAARSAPLRLIDGDPLDLDLPVGTETLRSVLDRTYADGFMVLHNGSVRAELYPGDLEPDRTHMLFSVSKSIVGTVAASLIAAGLLDPEAALTEYIPELANSGYAGATVRHILDMRSGIRFSEEYLEPGAEVRHLDQAVGWIPRVDDWVPPSLYQFLPMLKAARPHGGPFEYRSCETDVLGWVCERAAAGRMPALLSRLVWSKFAADDLDAGVDRAGAVFADGGLAATLRDVARFGEMLRRGGRIGAEQVVPLHWIDDSLRGAPDSHEAYSQSPTGAPFPGGMYRNQFWIPHPDRRVLLCLGIYGQFIHIDIDRGVVVVKLSSCPTPVNDELGNAAFAAAEAVAAALA</sequence>
<name>A0AAX3YFM9_RHOOP</name>
<dbReference type="GO" id="GO:0016787">
    <property type="term" value="F:hydrolase activity"/>
    <property type="evidence" value="ECO:0007669"/>
    <property type="project" value="UniProtKB-KW"/>
</dbReference>
<evidence type="ECO:0000313" key="4">
    <source>
        <dbReference type="Proteomes" id="UP001066327"/>
    </source>
</evidence>
<dbReference type="EMBL" id="CP130953">
    <property type="protein sequence ID" value="WLF46849.1"/>
    <property type="molecule type" value="Genomic_DNA"/>
</dbReference>
<evidence type="ECO:0000313" key="2">
    <source>
        <dbReference type="EMBL" id="MCZ4589086.1"/>
    </source>
</evidence>
<keyword evidence="4" id="KW-1185">Reference proteome</keyword>
<dbReference type="SUPFAM" id="SSF56601">
    <property type="entry name" value="beta-lactamase/transpeptidase-like"/>
    <property type="match status" value="1"/>
</dbReference>
<dbReference type="Proteomes" id="UP001231166">
    <property type="component" value="Chromosome"/>
</dbReference>
<feature type="domain" description="Beta-lactamase-related" evidence="1">
    <location>
        <begin position="73"/>
        <end position="372"/>
    </location>
</feature>
<organism evidence="3 5">
    <name type="scientific">Rhodococcus opacus</name>
    <name type="common">Nocardia opaca</name>
    <dbReference type="NCBI Taxonomy" id="37919"/>
    <lineage>
        <taxon>Bacteria</taxon>
        <taxon>Bacillati</taxon>
        <taxon>Actinomycetota</taxon>
        <taxon>Actinomycetes</taxon>
        <taxon>Mycobacteriales</taxon>
        <taxon>Nocardiaceae</taxon>
        <taxon>Rhodococcus</taxon>
    </lineage>
</organism>
<dbReference type="Gene3D" id="3.40.710.10">
    <property type="entry name" value="DD-peptidase/beta-lactamase superfamily"/>
    <property type="match status" value="1"/>
</dbReference>
<dbReference type="RefSeq" id="WP_269592386.1">
    <property type="nucleotide sequence ID" value="NZ_CP130953.1"/>
</dbReference>
<dbReference type="InterPro" id="IPR012338">
    <property type="entry name" value="Beta-lactam/transpept-like"/>
</dbReference>